<gene>
    <name evidence="1" type="ORF">BO94DRAFT_534401</name>
</gene>
<protein>
    <submittedName>
        <fullName evidence="1">Uncharacterized protein</fullName>
    </submittedName>
</protein>
<organism evidence="1 2">
    <name type="scientific">Aspergillus sclerotioniger CBS 115572</name>
    <dbReference type="NCBI Taxonomy" id="1450535"/>
    <lineage>
        <taxon>Eukaryota</taxon>
        <taxon>Fungi</taxon>
        <taxon>Dikarya</taxon>
        <taxon>Ascomycota</taxon>
        <taxon>Pezizomycotina</taxon>
        <taxon>Eurotiomycetes</taxon>
        <taxon>Eurotiomycetidae</taxon>
        <taxon>Eurotiales</taxon>
        <taxon>Aspergillaceae</taxon>
        <taxon>Aspergillus</taxon>
        <taxon>Aspergillus subgen. Circumdati</taxon>
    </lineage>
</organism>
<name>A0A317WTE6_9EURO</name>
<sequence length="163" mass="18310">MQFRYSTGTNEPTDFPWEAAIPVSTFWDSFTFKDAACIIKAIPVEELEQHDLDTRYGSATQPEKIAVALDILRERLQREEAKYPPPAEFCTADHNAWSHLWLAIAATSMDLGQVDVAEEAHRTLVVKRLDPNDLVPANNLCAFLARNTTKYDEAITLAGPCKE</sequence>
<comment type="caution">
    <text evidence="1">The sequence shown here is derived from an EMBL/GenBank/DDBJ whole genome shotgun (WGS) entry which is preliminary data.</text>
</comment>
<reference evidence="1 2" key="1">
    <citation type="submission" date="2016-12" db="EMBL/GenBank/DDBJ databases">
        <title>The genomes of Aspergillus section Nigri reveals drivers in fungal speciation.</title>
        <authorList>
            <consortium name="DOE Joint Genome Institute"/>
            <person name="Vesth T.C."/>
            <person name="Nybo J."/>
            <person name="Theobald S."/>
            <person name="Brandl J."/>
            <person name="Frisvad J.C."/>
            <person name="Nielsen K.F."/>
            <person name="Lyhne E.K."/>
            <person name="Kogle M.E."/>
            <person name="Kuo A."/>
            <person name="Riley R."/>
            <person name="Clum A."/>
            <person name="Nolan M."/>
            <person name="Lipzen A."/>
            <person name="Salamov A."/>
            <person name="Henrissat B."/>
            <person name="Wiebenga A."/>
            <person name="De Vries R.P."/>
            <person name="Grigoriev I.V."/>
            <person name="Mortensen U.H."/>
            <person name="Andersen M.R."/>
            <person name="Baker S.E."/>
        </authorList>
    </citation>
    <scope>NUCLEOTIDE SEQUENCE [LARGE SCALE GENOMIC DNA]</scope>
    <source>
        <strain evidence="1 2">CBS 115572</strain>
    </source>
</reference>
<dbReference type="OrthoDB" id="4473276at2759"/>
<dbReference type="AlphaFoldDB" id="A0A317WTE6"/>
<evidence type="ECO:0000313" key="2">
    <source>
        <dbReference type="Proteomes" id="UP000246702"/>
    </source>
</evidence>
<dbReference type="GeneID" id="37113682"/>
<dbReference type="Proteomes" id="UP000246702">
    <property type="component" value="Unassembled WGS sequence"/>
</dbReference>
<dbReference type="EMBL" id="MSFK01000011">
    <property type="protein sequence ID" value="PWY89626.1"/>
    <property type="molecule type" value="Genomic_DNA"/>
</dbReference>
<evidence type="ECO:0000313" key="1">
    <source>
        <dbReference type="EMBL" id="PWY89626.1"/>
    </source>
</evidence>
<dbReference type="RefSeq" id="XP_025468537.1">
    <property type="nucleotide sequence ID" value="XM_025611539.1"/>
</dbReference>
<proteinExistence type="predicted"/>
<accession>A0A317WTE6</accession>
<keyword evidence="2" id="KW-1185">Reference proteome</keyword>